<comment type="similarity">
    <text evidence="1">Belongs to the ROK (NagC/XylR) family.</text>
</comment>
<evidence type="ECO:0000259" key="2">
    <source>
        <dbReference type="SMART" id="SM00419"/>
    </source>
</evidence>
<name>A0A4R1BQJ9_9ACTN</name>
<dbReference type="EMBL" id="SKBU01000006">
    <property type="protein sequence ID" value="TCJ19970.1"/>
    <property type="molecule type" value="Genomic_DNA"/>
</dbReference>
<dbReference type="InterPro" id="IPR043129">
    <property type="entry name" value="ATPase_NBD"/>
</dbReference>
<accession>A0A4R1BQJ9</accession>
<dbReference type="AlphaFoldDB" id="A0A4R1BQJ9"/>
<organism evidence="3 4">
    <name type="scientific">Rubrobacter taiwanensis</name>
    <dbReference type="NCBI Taxonomy" id="185139"/>
    <lineage>
        <taxon>Bacteria</taxon>
        <taxon>Bacillati</taxon>
        <taxon>Actinomycetota</taxon>
        <taxon>Rubrobacteria</taxon>
        <taxon>Rubrobacterales</taxon>
        <taxon>Rubrobacteraceae</taxon>
        <taxon>Rubrobacter</taxon>
    </lineage>
</organism>
<dbReference type="PROSITE" id="PS01125">
    <property type="entry name" value="ROK"/>
    <property type="match status" value="1"/>
</dbReference>
<gene>
    <name evidence="3" type="ORF">E0L93_03205</name>
</gene>
<evidence type="ECO:0000313" key="4">
    <source>
        <dbReference type="Proteomes" id="UP000295244"/>
    </source>
</evidence>
<dbReference type="Pfam" id="PF12802">
    <property type="entry name" value="MarR_2"/>
    <property type="match status" value="1"/>
</dbReference>
<feature type="domain" description="HTH crp-type" evidence="2">
    <location>
        <begin position="43"/>
        <end position="98"/>
    </location>
</feature>
<dbReference type="PANTHER" id="PTHR18964:SF149">
    <property type="entry name" value="BIFUNCTIONAL UDP-N-ACETYLGLUCOSAMINE 2-EPIMERASE_N-ACETYLMANNOSAMINE KINASE"/>
    <property type="match status" value="1"/>
</dbReference>
<reference evidence="3 4" key="1">
    <citation type="submission" date="2019-03" db="EMBL/GenBank/DDBJ databases">
        <title>Whole genome sequence of a novel Rubrobacter taiwanensis strain, isolated from Yellowstone National Park.</title>
        <authorList>
            <person name="Freed S."/>
            <person name="Ramaley R.F."/>
            <person name="Kyndt J.A."/>
        </authorList>
    </citation>
    <scope>NUCLEOTIDE SEQUENCE [LARGE SCALE GENOMIC DNA]</scope>
    <source>
        <strain evidence="3 4">Yellowstone</strain>
    </source>
</reference>
<dbReference type="Gene3D" id="3.30.420.40">
    <property type="match status" value="2"/>
</dbReference>
<dbReference type="InterPro" id="IPR036390">
    <property type="entry name" value="WH_DNA-bd_sf"/>
</dbReference>
<keyword evidence="4" id="KW-1185">Reference proteome</keyword>
<comment type="caution">
    <text evidence="3">The sequence shown here is derived from an EMBL/GenBank/DDBJ whole genome shotgun (WGS) entry which is preliminary data.</text>
</comment>
<dbReference type="InterPro" id="IPR012318">
    <property type="entry name" value="HTH_CRP"/>
</dbReference>
<dbReference type="GO" id="GO:0003700">
    <property type="term" value="F:DNA-binding transcription factor activity"/>
    <property type="evidence" value="ECO:0007669"/>
    <property type="project" value="InterPro"/>
</dbReference>
<dbReference type="SUPFAM" id="SSF46785">
    <property type="entry name" value="Winged helix' DNA-binding domain"/>
    <property type="match status" value="1"/>
</dbReference>
<dbReference type="PANTHER" id="PTHR18964">
    <property type="entry name" value="ROK (REPRESSOR, ORF, KINASE) FAMILY"/>
    <property type="match status" value="1"/>
</dbReference>
<dbReference type="SMART" id="SM00419">
    <property type="entry name" value="HTH_CRP"/>
    <property type="match status" value="1"/>
</dbReference>
<dbReference type="SUPFAM" id="SSF53067">
    <property type="entry name" value="Actin-like ATPase domain"/>
    <property type="match status" value="1"/>
</dbReference>
<dbReference type="InterPro" id="IPR000835">
    <property type="entry name" value="HTH_MarR-typ"/>
</dbReference>
<evidence type="ECO:0000313" key="3">
    <source>
        <dbReference type="EMBL" id="TCJ19970.1"/>
    </source>
</evidence>
<dbReference type="InterPro" id="IPR000600">
    <property type="entry name" value="ROK"/>
</dbReference>
<dbReference type="Proteomes" id="UP000295244">
    <property type="component" value="Unassembled WGS sequence"/>
</dbReference>
<protein>
    <submittedName>
        <fullName evidence="3">ROK family transcriptional regulator</fullName>
    </submittedName>
</protein>
<dbReference type="InterPro" id="IPR049874">
    <property type="entry name" value="ROK_cs"/>
</dbReference>
<dbReference type="OrthoDB" id="3225083at2"/>
<dbReference type="Pfam" id="PF00480">
    <property type="entry name" value="ROK"/>
    <property type="match status" value="1"/>
</dbReference>
<proteinExistence type="inferred from homology"/>
<dbReference type="InterPro" id="IPR036388">
    <property type="entry name" value="WH-like_DNA-bd_sf"/>
</dbReference>
<dbReference type="GO" id="GO:0003677">
    <property type="term" value="F:DNA binding"/>
    <property type="evidence" value="ECO:0007669"/>
    <property type="project" value="InterPro"/>
</dbReference>
<sequence>MHENHYIFRWCRGGLAGRSGDSMAQTGTNLFRVKEYNEARVLDIIRIRGPVSRREIAEASGLKFQTVSNITNRLREAGVVVEESRVFRGGRRSLRLRLNEEAAYAVGIQLNRSALAVAITDFCGRVLARSSAEVAASEGPSAVVPVIREHAERVIEAAGVLRDKILGAGIGVPGPPTPRTGRMLDPNFLGWREYPLQEELERELGLPVCVDNDATAAALGERWSGVAADAANFVYVYLGSGVGAGIFANHQVYRGSSGNSGEIGHIPVEPHGPPCYCGNRGCLEVYVSPQGVLREARVAALQTSHLPRVARASFPDRFEDVVASEEPLFRSVVEAAGERLGRIISGMVGVLDPELIVLGGPTVEMLGDLFRESILAALRASSLPSRPLPKVELSAAGADAGPVGAAALVLHDTYAPSMQTLSLA</sequence>
<evidence type="ECO:0000256" key="1">
    <source>
        <dbReference type="ARBA" id="ARBA00006479"/>
    </source>
</evidence>
<dbReference type="Gene3D" id="1.10.10.10">
    <property type="entry name" value="Winged helix-like DNA-binding domain superfamily/Winged helix DNA-binding domain"/>
    <property type="match status" value="1"/>
</dbReference>
<dbReference type="CDD" id="cd24076">
    <property type="entry name" value="ASKHA_ATPase_ROK_BsXylR-like"/>
    <property type="match status" value="1"/>
</dbReference>